<organism evidence="18 19">
    <name type="scientific">Candidatus Nitrobium versatile</name>
    <dbReference type="NCBI Taxonomy" id="2884831"/>
    <lineage>
        <taxon>Bacteria</taxon>
        <taxon>Pseudomonadati</taxon>
        <taxon>Nitrospirota</taxon>
        <taxon>Nitrospiria</taxon>
        <taxon>Nitrospirales</taxon>
        <taxon>Nitrospiraceae</taxon>
        <taxon>Candidatus Nitrobium</taxon>
    </lineage>
</organism>
<dbReference type="GO" id="GO:0006811">
    <property type="term" value="P:monoatomic ion transport"/>
    <property type="evidence" value="ECO:0007669"/>
    <property type="project" value="UniProtKB-KW"/>
</dbReference>
<feature type="signal peptide" evidence="15">
    <location>
        <begin position="1"/>
        <end position="20"/>
    </location>
</feature>
<keyword evidence="13" id="KW-0998">Cell outer membrane</keyword>
<evidence type="ECO:0000256" key="5">
    <source>
        <dbReference type="ARBA" id="ARBA00022597"/>
    </source>
</evidence>
<reference evidence="18" key="1">
    <citation type="journal article" date="2021" name="bioRxiv">
        <title>Unraveling nitrogen, sulfur and carbon metabolic pathways and microbial community transcriptional responses to substrate deprivation and toxicity stresses in a bioreactor mimicking anoxic brackish coastal sediment conditions.</title>
        <authorList>
            <person name="Martins P.D."/>
            <person name="Echeveste M.J."/>
            <person name="Arshad A."/>
            <person name="Kurth J."/>
            <person name="Ouboter H."/>
            <person name="Jetten M.S.M."/>
            <person name="Welte C.U."/>
        </authorList>
    </citation>
    <scope>NUCLEOTIDE SEQUENCE</scope>
    <source>
        <strain evidence="18">MAG_39</strain>
    </source>
</reference>
<evidence type="ECO:0000256" key="8">
    <source>
        <dbReference type="ARBA" id="ARBA00023047"/>
    </source>
</evidence>
<evidence type="ECO:0000313" key="18">
    <source>
        <dbReference type="EMBL" id="MBZ0157689.1"/>
    </source>
</evidence>
<name>A0A953JFB1_9BACT</name>
<feature type="domain" description="SLBB" evidence="17">
    <location>
        <begin position="131"/>
        <end position="212"/>
    </location>
</feature>
<dbReference type="AlphaFoldDB" id="A0A953JFB1"/>
<keyword evidence="12" id="KW-0564">Palmitate</keyword>
<comment type="subcellular location">
    <subcellularLocation>
        <location evidence="1">Cell outer membrane</location>
        <topology evidence="1">Multi-pass membrane protein</topology>
    </subcellularLocation>
</comment>
<dbReference type="Pfam" id="PF02563">
    <property type="entry name" value="Poly_export"/>
    <property type="match status" value="1"/>
</dbReference>
<keyword evidence="6" id="KW-0812">Transmembrane</keyword>
<protein>
    <submittedName>
        <fullName evidence="18">Polysaccharide export protein</fullName>
    </submittedName>
</protein>
<keyword evidence="5" id="KW-0762">Sugar transport</keyword>
<evidence type="ECO:0000259" key="16">
    <source>
        <dbReference type="Pfam" id="PF02563"/>
    </source>
</evidence>
<evidence type="ECO:0000256" key="3">
    <source>
        <dbReference type="ARBA" id="ARBA00022448"/>
    </source>
</evidence>
<dbReference type="InterPro" id="IPR003715">
    <property type="entry name" value="Poly_export_N"/>
</dbReference>
<dbReference type="PROSITE" id="PS51257">
    <property type="entry name" value="PROKAR_LIPOPROTEIN"/>
    <property type="match status" value="1"/>
</dbReference>
<gene>
    <name evidence="18" type="ORF">K8I29_15950</name>
</gene>
<comment type="caution">
    <text evidence="18">The sequence shown here is derived from an EMBL/GenBank/DDBJ whole genome shotgun (WGS) entry which is preliminary data.</text>
</comment>
<evidence type="ECO:0000256" key="13">
    <source>
        <dbReference type="ARBA" id="ARBA00023237"/>
    </source>
</evidence>
<dbReference type="GO" id="GO:0015288">
    <property type="term" value="F:porin activity"/>
    <property type="evidence" value="ECO:0007669"/>
    <property type="project" value="UniProtKB-KW"/>
</dbReference>
<keyword evidence="8" id="KW-0625">Polysaccharide transport</keyword>
<evidence type="ECO:0000256" key="15">
    <source>
        <dbReference type="SAM" id="SignalP"/>
    </source>
</evidence>
<dbReference type="GO" id="GO:0046930">
    <property type="term" value="C:pore complex"/>
    <property type="evidence" value="ECO:0007669"/>
    <property type="project" value="UniProtKB-KW"/>
</dbReference>
<dbReference type="PANTHER" id="PTHR33619:SF3">
    <property type="entry name" value="POLYSACCHARIDE EXPORT PROTEIN GFCE-RELATED"/>
    <property type="match status" value="1"/>
</dbReference>
<feature type="domain" description="Polysaccharide export protein N-terminal" evidence="16">
    <location>
        <begin position="55"/>
        <end position="125"/>
    </location>
</feature>
<feature type="chain" id="PRO_5036808037" evidence="15">
    <location>
        <begin position="21"/>
        <end position="265"/>
    </location>
</feature>
<accession>A0A953JFB1</accession>
<keyword evidence="7 15" id="KW-0732">Signal</keyword>
<dbReference type="GO" id="GO:0015159">
    <property type="term" value="F:polysaccharide transmembrane transporter activity"/>
    <property type="evidence" value="ECO:0007669"/>
    <property type="project" value="InterPro"/>
</dbReference>
<evidence type="ECO:0000256" key="12">
    <source>
        <dbReference type="ARBA" id="ARBA00023139"/>
    </source>
</evidence>
<dbReference type="InterPro" id="IPR054765">
    <property type="entry name" value="SLBB_dom"/>
</dbReference>
<evidence type="ECO:0000256" key="2">
    <source>
        <dbReference type="ARBA" id="ARBA00009450"/>
    </source>
</evidence>
<evidence type="ECO:0000259" key="17">
    <source>
        <dbReference type="Pfam" id="PF22461"/>
    </source>
</evidence>
<comment type="similarity">
    <text evidence="2">Belongs to the BexD/CtrA/VexA family.</text>
</comment>
<dbReference type="Pfam" id="PF22461">
    <property type="entry name" value="SLBB_2"/>
    <property type="match status" value="1"/>
</dbReference>
<evidence type="ECO:0000256" key="11">
    <source>
        <dbReference type="ARBA" id="ARBA00023136"/>
    </source>
</evidence>
<dbReference type="EMBL" id="JAIOIV010000126">
    <property type="protein sequence ID" value="MBZ0157689.1"/>
    <property type="molecule type" value="Genomic_DNA"/>
</dbReference>
<keyword evidence="11" id="KW-0472">Membrane</keyword>
<dbReference type="Proteomes" id="UP000705867">
    <property type="component" value="Unassembled WGS sequence"/>
</dbReference>
<evidence type="ECO:0000256" key="4">
    <source>
        <dbReference type="ARBA" id="ARBA00022452"/>
    </source>
</evidence>
<evidence type="ECO:0000313" key="19">
    <source>
        <dbReference type="Proteomes" id="UP000705867"/>
    </source>
</evidence>
<evidence type="ECO:0000256" key="14">
    <source>
        <dbReference type="ARBA" id="ARBA00023288"/>
    </source>
</evidence>
<keyword evidence="9" id="KW-0406">Ion transport</keyword>
<dbReference type="GO" id="GO:0009279">
    <property type="term" value="C:cell outer membrane"/>
    <property type="evidence" value="ECO:0007669"/>
    <property type="project" value="UniProtKB-SubCell"/>
</dbReference>
<reference evidence="18" key="2">
    <citation type="submission" date="2021-08" db="EMBL/GenBank/DDBJ databases">
        <authorList>
            <person name="Dalcin Martins P."/>
        </authorList>
    </citation>
    <scope>NUCLEOTIDE SEQUENCE</scope>
    <source>
        <strain evidence="18">MAG_39</strain>
    </source>
</reference>
<dbReference type="Gene3D" id="3.10.560.10">
    <property type="entry name" value="Outer membrane lipoprotein wza domain like"/>
    <property type="match status" value="1"/>
</dbReference>
<dbReference type="InterPro" id="IPR049712">
    <property type="entry name" value="Poly_export"/>
</dbReference>
<proteinExistence type="inferred from homology"/>
<keyword evidence="3" id="KW-0813">Transport</keyword>
<keyword evidence="14" id="KW-0449">Lipoprotein</keyword>
<evidence type="ECO:0000256" key="1">
    <source>
        <dbReference type="ARBA" id="ARBA00004571"/>
    </source>
</evidence>
<keyword evidence="10" id="KW-0626">Porin</keyword>
<evidence type="ECO:0000256" key="7">
    <source>
        <dbReference type="ARBA" id="ARBA00022729"/>
    </source>
</evidence>
<dbReference type="PANTHER" id="PTHR33619">
    <property type="entry name" value="POLYSACCHARIDE EXPORT PROTEIN GFCE-RELATED"/>
    <property type="match status" value="1"/>
</dbReference>
<evidence type="ECO:0000256" key="6">
    <source>
        <dbReference type="ARBA" id="ARBA00022692"/>
    </source>
</evidence>
<evidence type="ECO:0000256" key="10">
    <source>
        <dbReference type="ARBA" id="ARBA00023114"/>
    </source>
</evidence>
<sequence length="265" mass="28535">MKRSVVIILAGLCISALLGAGCASTGAQGKGGEQEKALSASDEKGEKIDNLKISEFILGNGDSVDISVYRQDDLKRTAKIDLSGRIMFPLIGDVQVSGKSIYKIRDEMQERLSKYVVNPQVIISITAVQSQKVVLLGEVKTPGVYTLDYDLNISEAIARAGGLSDNAKSSAVVLLRREGSKQTTTAVDVKRILDSGDLSGDILLRNGDIVYVPKRTLANVSWLMSHISQILSPFISTETGIVLWPQVKDVLQGKSPTTVFTVPTQ</sequence>
<evidence type="ECO:0000256" key="9">
    <source>
        <dbReference type="ARBA" id="ARBA00023065"/>
    </source>
</evidence>
<keyword evidence="4" id="KW-1134">Transmembrane beta strand</keyword>